<reference evidence="1 2" key="1">
    <citation type="journal article" date="2014" name="BMC Genomics">
        <title>Genome and secretome analysis of the hemibiotrophic fungal pathogen, Moniliophthora roreri, which causes frosty pod rot disease of cacao: mechanisms of the biotrophic and necrotrophic phases.</title>
        <authorList>
            <person name="Meinhardt L.W."/>
            <person name="Costa G.G.L."/>
            <person name="Thomazella D.P.T."/>
            <person name="Teixeira P.J.P.L."/>
            <person name="Carazzolle M.F."/>
            <person name="Schuster S.C."/>
            <person name="Carlson J.E."/>
            <person name="Guiltinan M.J."/>
            <person name="Mieczkowski P."/>
            <person name="Farmer A."/>
            <person name="Ramaraj T."/>
            <person name="Crozier J."/>
            <person name="Davis R.E."/>
            <person name="Shao J."/>
            <person name="Melnick R.L."/>
            <person name="Pereira G.A.G."/>
            <person name="Bailey B.A."/>
        </authorList>
    </citation>
    <scope>NUCLEOTIDE SEQUENCE [LARGE SCALE GENOMIC DNA]</scope>
    <source>
        <strain evidence="1 2">MCA 2997</strain>
    </source>
</reference>
<dbReference type="EMBL" id="AWSO01001228">
    <property type="protein sequence ID" value="ESK84768.1"/>
    <property type="molecule type" value="Genomic_DNA"/>
</dbReference>
<comment type="caution">
    <text evidence="1">The sequence shown here is derived from an EMBL/GenBank/DDBJ whole genome shotgun (WGS) entry which is preliminary data.</text>
</comment>
<protein>
    <submittedName>
        <fullName evidence="1">Uncharacterized protein</fullName>
    </submittedName>
</protein>
<keyword evidence="2" id="KW-1185">Reference proteome</keyword>
<organism evidence="1 2">
    <name type="scientific">Moniliophthora roreri (strain MCA 2997)</name>
    <name type="common">Cocoa frosty pod rot fungus</name>
    <name type="synonym">Crinipellis roreri</name>
    <dbReference type="NCBI Taxonomy" id="1381753"/>
    <lineage>
        <taxon>Eukaryota</taxon>
        <taxon>Fungi</taxon>
        <taxon>Dikarya</taxon>
        <taxon>Basidiomycota</taxon>
        <taxon>Agaricomycotina</taxon>
        <taxon>Agaricomycetes</taxon>
        <taxon>Agaricomycetidae</taxon>
        <taxon>Agaricales</taxon>
        <taxon>Marasmiineae</taxon>
        <taxon>Marasmiaceae</taxon>
        <taxon>Moniliophthora</taxon>
    </lineage>
</organism>
<evidence type="ECO:0000313" key="2">
    <source>
        <dbReference type="Proteomes" id="UP000017559"/>
    </source>
</evidence>
<dbReference type="Proteomes" id="UP000017559">
    <property type="component" value="Unassembled WGS sequence"/>
</dbReference>
<dbReference type="HOGENOM" id="CLU_2237264_0_0_1"/>
<name>V2WD78_MONRO</name>
<evidence type="ECO:0000313" key="1">
    <source>
        <dbReference type="EMBL" id="ESK84768.1"/>
    </source>
</evidence>
<sequence>MFSAVQYPVQNDVGAGCLILITTMTPRFFYHVQGPKRNLKREQTHSTGRCYWSHLSEELGLCPASSVSHPRKTTITLKSNVLECVGWSLEQHIQLIRRFTFKSRH</sequence>
<dbReference type="AlphaFoldDB" id="V2WD78"/>
<gene>
    <name evidence="1" type="ORF">Moror_559</name>
</gene>
<proteinExistence type="predicted"/>
<dbReference type="KEGG" id="mrr:Moror_559"/>
<accession>V2WD78</accession>